<sequence>MEIIRTSADQPGLNGAASTFYPDEGSFFQAILNQAIYAALIKGYTGTPTL</sequence>
<protein>
    <submittedName>
        <fullName evidence="2">Uncharacterized protein</fullName>
    </submittedName>
</protein>
<dbReference type="RefSeq" id="WP_177182381.1">
    <property type="nucleotide sequence ID" value="NZ_CAJNAP010000002.1"/>
</dbReference>
<dbReference type="EMBL" id="CAJNAP010000002">
    <property type="protein sequence ID" value="CAE6489294.1"/>
    <property type="molecule type" value="Genomic_DNA"/>
</dbReference>
<evidence type="ECO:0000313" key="3">
    <source>
        <dbReference type="Proteomes" id="UP000199561"/>
    </source>
</evidence>
<evidence type="ECO:0000313" key="2">
    <source>
        <dbReference type="EMBL" id="SFM89347.1"/>
    </source>
</evidence>
<dbReference type="Proteomes" id="UP000199561">
    <property type="component" value="Unassembled WGS sequence"/>
</dbReference>
<reference evidence="1" key="2">
    <citation type="submission" date="2021-02" db="EMBL/GenBank/DDBJ databases">
        <authorList>
            <person name="Han P."/>
        </authorList>
    </citation>
    <scope>NUCLEOTIDE SEQUENCE</scope>
    <source>
        <strain evidence="1">Nitrosomonas nitrosa 18-3D</strain>
    </source>
</reference>
<gene>
    <name evidence="1" type="ORF">NMYAN_100007</name>
    <name evidence="2" type="ORF">SAMN05421880_14712</name>
</gene>
<accession>A0A1I4UK37</accession>
<reference evidence="2 3" key="1">
    <citation type="submission" date="2016-10" db="EMBL/GenBank/DDBJ databases">
        <authorList>
            <person name="de Groot N.N."/>
        </authorList>
    </citation>
    <scope>NUCLEOTIDE SEQUENCE [LARGE SCALE GENOMIC DNA]</scope>
    <source>
        <strain evidence="2 3">Nm146</strain>
    </source>
</reference>
<dbReference type="AlphaFoldDB" id="A0A1I4UK37"/>
<keyword evidence="3" id="KW-1185">Reference proteome</keyword>
<dbReference type="EMBL" id="FOUF01000047">
    <property type="protein sequence ID" value="SFM89347.1"/>
    <property type="molecule type" value="Genomic_DNA"/>
</dbReference>
<proteinExistence type="predicted"/>
<name>A0A1I4UK37_9PROT</name>
<evidence type="ECO:0000313" key="1">
    <source>
        <dbReference type="EMBL" id="CAE6489294.1"/>
    </source>
</evidence>
<organism evidence="2 3">
    <name type="scientific">Nitrosomonas nitrosa</name>
    <dbReference type="NCBI Taxonomy" id="52442"/>
    <lineage>
        <taxon>Bacteria</taxon>
        <taxon>Pseudomonadati</taxon>
        <taxon>Pseudomonadota</taxon>
        <taxon>Betaproteobacteria</taxon>
        <taxon>Nitrosomonadales</taxon>
        <taxon>Nitrosomonadaceae</taxon>
        <taxon>Nitrosomonas</taxon>
    </lineage>
</organism>
<dbReference type="Proteomes" id="UP000601736">
    <property type="component" value="Unassembled WGS sequence"/>
</dbReference>